<dbReference type="EMBL" id="MPNT01000001">
    <property type="protein sequence ID" value="OJZ76041.1"/>
    <property type="molecule type" value="Genomic_DNA"/>
</dbReference>
<sequence length="377" mass="41491">MLDELKAYLDENFPDDRAVAADLTAEWASDEEYEWLHQFNRRLAKDGWLIPHWPTEWGGRGLTDVDQMLIREELAYRRIPLVNVNGLDMLAPILLRFGTEEQKQRHLPGIASVDTMWCQGFSEPEAGSDLTSLRTTAVRNGDHYVVNGSKVWTGHAMRSTWMILLCRTGEGSTGSRGLSLLLVDMANTPGVEMTPTVAMTGAVTFCQEFFVDAKVPVENIVGAENEGWAASRALLEHERGGPGVAAKLRRMLDDLLDLVGEAPNGVSDADVVRLGGLIEKVEGARAMAYEMAEARSHAEMSPHMPSVFKLFSSALGVELSEIGVDLLGLDAPAHRPDVGSWTHWEDYLYSFLMPIAGGSNEIQHEIIASSFLGVGRK</sequence>
<feature type="domain" description="Acyl-CoA oxidase/dehydrogenase middle" evidence="8">
    <location>
        <begin position="118"/>
        <end position="201"/>
    </location>
</feature>
<organism evidence="10 11">
    <name type="scientific">Mycobacterium paraffinicum</name>
    <dbReference type="NCBI Taxonomy" id="53378"/>
    <lineage>
        <taxon>Bacteria</taxon>
        <taxon>Bacillati</taxon>
        <taxon>Actinomycetota</taxon>
        <taxon>Actinomycetes</taxon>
        <taxon>Mycobacteriales</taxon>
        <taxon>Mycobacteriaceae</taxon>
        <taxon>Mycobacterium</taxon>
    </lineage>
</organism>
<dbReference type="InterPro" id="IPR006091">
    <property type="entry name" value="Acyl-CoA_Oxase/DH_mid-dom"/>
</dbReference>
<evidence type="ECO:0000259" key="8">
    <source>
        <dbReference type="Pfam" id="PF02770"/>
    </source>
</evidence>
<dbReference type="GO" id="GO:0005886">
    <property type="term" value="C:plasma membrane"/>
    <property type="evidence" value="ECO:0007669"/>
    <property type="project" value="TreeGrafter"/>
</dbReference>
<evidence type="ECO:0008006" key="12">
    <source>
        <dbReference type="Google" id="ProtNLM"/>
    </source>
</evidence>
<evidence type="ECO:0000256" key="6">
    <source>
        <dbReference type="RuleBase" id="RU362125"/>
    </source>
</evidence>
<comment type="caution">
    <text evidence="10">The sequence shown here is derived from an EMBL/GenBank/DDBJ whole genome shotgun (WGS) entry which is preliminary data.</text>
</comment>
<dbReference type="InterPro" id="IPR009075">
    <property type="entry name" value="AcylCo_DH/oxidase_C"/>
</dbReference>
<evidence type="ECO:0000259" key="7">
    <source>
        <dbReference type="Pfam" id="PF00441"/>
    </source>
</evidence>
<dbReference type="PANTHER" id="PTHR43292:SF3">
    <property type="entry name" value="ACYL-COA DEHYDROGENASE FADE29"/>
    <property type="match status" value="1"/>
</dbReference>
<accession>A0A1Q4I247</accession>
<dbReference type="GO" id="GO:0050660">
    <property type="term" value="F:flavin adenine dinucleotide binding"/>
    <property type="evidence" value="ECO:0007669"/>
    <property type="project" value="InterPro"/>
</dbReference>
<evidence type="ECO:0000256" key="4">
    <source>
        <dbReference type="ARBA" id="ARBA00022827"/>
    </source>
</evidence>
<dbReference type="Gene3D" id="1.10.540.10">
    <property type="entry name" value="Acyl-CoA dehydrogenase/oxidase, N-terminal domain"/>
    <property type="match status" value="1"/>
</dbReference>
<dbReference type="Pfam" id="PF02770">
    <property type="entry name" value="Acyl-CoA_dh_M"/>
    <property type="match status" value="1"/>
</dbReference>
<dbReference type="Gene3D" id="1.20.140.10">
    <property type="entry name" value="Butyryl-CoA Dehydrogenase, subunit A, domain 3"/>
    <property type="match status" value="1"/>
</dbReference>
<dbReference type="Pfam" id="PF02771">
    <property type="entry name" value="Acyl-CoA_dh_N"/>
    <property type="match status" value="1"/>
</dbReference>
<dbReference type="SUPFAM" id="SSF56645">
    <property type="entry name" value="Acyl-CoA dehydrogenase NM domain-like"/>
    <property type="match status" value="1"/>
</dbReference>
<dbReference type="PANTHER" id="PTHR43292">
    <property type="entry name" value="ACYL-COA DEHYDROGENASE"/>
    <property type="match status" value="1"/>
</dbReference>
<evidence type="ECO:0000313" key="10">
    <source>
        <dbReference type="EMBL" id="OJZ76041.1"/>
    </source>
</evidence>
<name>A0A1Q4I247_9MYCO</name>
<evidence type="ECO:0000256" key="5">
    <source>
        <dbReference type="ARBA" id="ARBA00023002"/>
    </source>
</evidence>
<dbReference type="InterPro" id="IPR052161">
    <property type="entry name" value="Mycobact_Acyl-CoA_DH"/>
</dbReference>
<evidence type="ECO:0000256" key="2">
    <source>
        <dbReference type="ARBA" id="ARBA00009347"/>
    </source>
</evidence>
<reference evidence="10 11" key="1">
    <citation type="submission" date="2016-11" db="EMBL/GenBank/DDBJ databases">
        <title>Genome sequences of unsequenced Mycobacteria.</title>
        <authorList>
            <person name="Greninger A.L."/>
            <person name="Fang F."/>
            <person name="Jerome K.R."/>
        </authorList>
    </citation>
    <scope>NUCLEOTIDE SEQUENCE [LARGE SCALE GENOMIC DNA]</scope>
    <source>
        <strain evidence="10 11">M11</strain>
    </source>
</reference>
<keyword evidence="3 6" id="KW-0285">Flavoprotein</keyword>
<dbReference type="InterPro" id="IPR046373">
    <property type="entry name" value="Acyl-CoA_Oxase/DH_mid-dom_sf"/>
</dbReference>
<proteinExistence type="inferred from homology"/>
<evidence type="ECO:0000256" key="3">
    <source>
        <dbReference type="ARBA" id="ARBA00022630"/>
    </source>
</evidence>
<dbReference type="InterPro" id="IPR013786">
    <property type="entry name" value="AcylCoA_DH/ox_N"/>
</dbReference>
<dbReference type="InterPro" id="IPR036250">
    <property type="entry name" value="AcylCo_DH-like_C"/>
</dbReference>
<dbReference type="AlphaFoldDB" id="A0A1Q4I247"/>
<evidence type="ECO:0000256" key="1">
    <source>
        <dbReference type="ARBA" id="ARBA00001974"/>
    </source>
</evidence>
<evidence type="ECO:0000259" key="9">
    <source>
        <dbReference type="Pfam" id="PF02771"/>
    </source>
</evidence>
<dbReference type="Gene3D" id="2.40.110.10">
    <property type="entry name" value="Butyryl-CoA Dehydrogenase, subunit A, domain 2"/>
    <property type="match status" value="1"/>
</dbReference>
<dbReference type="InterPro" id="IPR009100">
    <property type="entry name" value="AcylCoA_DH/oxidase_NM_dom_sf"/>
</dbReference>
<keyword evidence="4 6" id="KW-0274">FAD</keyword>
<gene>
    <name evidence="10" type="ORF">BRW65_00885</name>
</gene>
<dbReference type="GO" id="GO:0016627">
    <property type="term" value="F:oxidoreductase activity, acting on the CH-CH group of donors"/>
    <property type="evidence" value="ECO:0007669"/>
    <property type="project" value="InterPro"/>
</dbReference>
<dbReference type="STRING" id="53378.BRW65_00885"/>
<dbReference type="InterPro" id="IPR037069">
    <property type="entry name" value="AcylCoA_DH/ox_N_sf"/>
</dbReference>
<keyword evidence="11" id="KW-1185">Reference proteome</keyword>
<dbReference type="SUPFAM" id="SSF47203">
    <property type="entry name" value="Acyl-CoA dehydrogenase C-terminal domain-like"/>
    <property type="match status" value="1"/>
</dbReference>
<dbReference type="Pfam" id="PF00441">
    <property type="entry name" value="Acyl-CoA_dh_1"/>
    <property type="match status" value="1"/>
</dbReference>
<keyword evidence="5 6" id="KW-0560">Oxidoreductase</keyword>
<feature type="domain" description="Acyl-CoA dehydrogenase/oxidase N-terminal" evidence="9">
    <location>
        <begin position="21"/>
        <end position="112"/>
    </location>
</feature>
<protein>
    <recommendedName>
        <fullName evidence="12">Acyl-CoA dehydrogenase</fullName>
    </recommendedName>
</protein>
<evidence type="ECO:0000313" key="11">
    <source>
        <dbReference type="Proteomes" id="UP000186438"/>
    </source>
</evidence>
<dbReference type="Proteomes" id="UP000186438">
    <property type="component" value="Unassembled WGS sequence"/>
</dbReference>
<comment type="cofactor">
    <cofactor evidence="1 6">
        <name>FAD</name>
        <dbReference type="ChEBI" id="CHEBI:57692"/>
    </cofactor>
</comment>
<feature type="domain" description="Acyl-CoA dehydrogenase/oxidase C-terminal" evidence="7">
    <location>
        <begin position="225"/>
        <end position="370"/>
    </location>
</feature>
<comment type="similarity">
    <text evidence="2 6">Belongs to the acyl-CoA dehydrogenase family.</text>
</comment>